<dbReference type="RefSeq" id="XP_011019607.1">
    <property type="nucleotide sequence ID" value="XM_011021305.1"/>
</dbReference>
<gene>
    <name evidence="2" type="primary">LOC105122280</name>
</gene>
<proteinExistence type="predicted"/>
<name>A0AAJ6TYX2_POPEU</name>
<dbReference type="AlphaFoldDB" id="A0AAJ6TYX2"/>
<dbReference type="GeneID" id="105122280"/>
<protein>
    <submittedName>
        <fullName evidence="2">Nuclear pore complex protein NUP85</fullName>
    </submittedName>
</protein>
<sequence>MGVDGNVLCRQIMSELVAGTPCRLVGGDQLTVHSKLVEFQGKLVALQVIEDDPKYWEVILSGTSSWLARDCGETFALALVLSTRSTWL</sequence>
<reference evidence="2" key="1">
    <citation type="submission" date="2025-08" db="UniProtKB">
        <authorList>
            <consortium name="RefSeq"/>
        </authorList>
    </citation>
    <scope>IDENTIFICATION</scope>
</reference>
<evidence type="ECO:0000313" key="2">
    <source>
        <dbReference type="RefSeq" id="XP_011019607.1"/>
    </source>
</evidence>
<evidence type="ECO:0000313" key="1">
    <source>
        <dbReference type="Proteomes" id="UP000694918"/>
    </source>
</evidence>
<keyword evidence="1" id="KW-1185">Reference proteome</keyword>
<organism evidence="1 2">
    <name type="scientific">Populus euphratica</name>
    <name type="common">Euphrates poplar</name>
    <dbReference type="NCBI Taxonomy" id="75702"/>
    <lineage>
        <taxon>Eukaryota</taxon>
        <taxon>Viridiplantae</taxon>
        <taxon>Streptophyta</taxon>
        <taxon>Embryophyta</taxon>
        <taxon>Tracheophyta</taxon>
        <taxon>Spermatophyta</taxon>
        <taxon>Magnoliopsida</taxon>
        <taxon>eudicotyledons</taxon>
        <taxon>Gunneridae</taxon>
        <taxon>Pentapetalae</taxon>
        <taxon>rosids</taxon>
        <taxon>fabids</taxon>
        <taxon>Malpighiales</taxon>
        <taxon>Salicaceae</taxon>
        <taxon>Saliceae</taxon>
        <taxon>Populus</taxon>
    </lineage>
</organism>
<dbReference type="Proteomes" id="UP000694918">
    <property type="component" value="Unplaced"/>
</dbReference>
<accession>A0AAJ6TYX2</accession>
<dbReference type="KEGG" id="peu:105122280"/>